<accession>A0A819GPK7</accession>
<dbReference type="InterPro" id="IPR011705">
    <property type="entry name" value="BACK"/>
</dbReference>
<dbReference type="PROSITE" id="PS50097">
    <property type="entry name" value="BTB"/>
    <property type="match status" value="1"/>
</dbReference>
<dbReference type="PANTHER" id="PTHR46306:SF1">
    <property type="entry name" value="BTB_POZ DOMAIN-CONTAINING PROTEIN 9"/>
    <property type="match status" value="1"/>
</dbReference>
<evidence type="ECO:0000259" key="2">
    <source>
        <dbReference type="PROSITE" id="PS50097"/>
    </source>
</evidence>
<dbReference type="Pfam" id="PF07707">
    <property type="entry name" value="BACK"/>
    <property type="match status" value="1"/>
</dbReference>
<evidence type="ECO:0000313" key="6">
    <source>
        <dbReference type="Proteomes" id="UP000663866"/>
    </source>
</evidence>
<gene>
    <name evidence="4" type="ORF">OVN521_LOCUS17657</name>
    <name evidence="3" type="ORF">UXM345_LOCUS9583</name>
</gene>
<evidence type="ECO:0000313" key="3">
    <source>
        <dbReference type="EMBL" id="CAF3883126.1"/>
    </source>
</evidence>
<keyword evidence="6" id="KW-1185">Reference proteome</keyword>
<comment type="caution">
    <text evidence="3">The sequence shown here is derived from an EMBL/GenBank/DDBJ whole genome shotgun (WGS) entry which is preliminary data.</text>
</comment>
<dbReference type="GO" id="GO:0005737">
    <property type="term" value="C:cytoplasm"/>
    <property type="evidence" value="ECO:0007669"/>
    <property type="project" value="TreeGrafter"/>
</dbReference>
<dbReference type="SUPFAM" id="SSF54695">
    <property type="entry name" value="POZ domain"/>
    <property type="match status" value="1"/>
</dbReference>
<dbReference type="EMBL" id="CAJOBF010000881">
    <property type="protein sequence ID" value="CAF3883126.1"/>
    <property type="molecule type" value="Genomic_DNA"/>
</dbReference>
<dbReference type="GO" id="GO:0048512">
    <property type="term" value="P:circadian behavior"/>
    <property type="evidence" value="ECO:0007669"/>
    <property type="project" value="TreeGrafter"/>
</dbReference>
<organism evidence="3 5">
    <name type="scientific">Rotaria magnacalcarata</name>
    <dbReference type="NCBI Taxonomy" id="392030"/>
    <lineage>
        <taxon>Eukaryota</taxon>
        <taxon>Metazoa</taxon>
        <taxon>Spiralia</taxon>
        <taxon>Gnathifera</taxon>
        <taxon>Rotifera</taxon>
        <taxon>Eurotatoria</taxon>
        <taxon>Bdelloidea</taxon>
        <taxon>Philodinida</taxon>
        <taxon>Philodinidae</taxon>
        <taxon>Rotaria</taxon>
    </lineage>
</organism>
<dbReference type="SMART" id="SM00225">
    <property type="entry name" value="BTB"/>
    <property type="match status" value="1"/>
</dbReference>
<dbReference type="Gene3D" id="3.30.710.10">
    <property type="entry name" value="Potassium Channel Kv1.1, Chain A"/>
    <property type="match status" value="1"/>
</dbReference>
<evidence type="ECO:0000256" key="1">
    <source>
        <dbReference type="SAM" id="MobiDB-lite"/>
    </source>
</evidence>
<dbReference type="Proteomes" id="UP000663866">
    <property type="component" value="Unassembled WGS sequence"/>
</dbReference>
<protein>
    <recommendedName>
        <fullName evidence="2">BTB domain-containing protein</fullName>
    </recommendedName>
</protein>
<dbReference type="InterPro" id="IPR011333">
    <property type="entry name" value="SKP1/BTB/POZ_sf"/>
</dbReference>
<feature type="region of interest" description="Disordered" evidence="1">
    <location>
        <begin position="27"/>
        <end position="52"/>
    </location>
</feature>
<feature type="domain" description="BTB" evidence="2">
    <location>
        <begin position="76"/>
        <end position="145"/>
    </location>
</feature>
<proteinExistence type="predicted"/>
<dbReference type="CDD" id="cd18287">
    <property type="entry name" value="BTB_POZ_BTBD9"/>
    <property type="match status" value="1"/>
</dbReference>
<dbReference type="GO" id="GO:0008344">
    <property type="term" value="P:adult locomotory behavior"/>
    <property type="evidence" value="ECO:0007669"/>
    <property type="project" value="TreeGrafter"/>
</dbReference>
<dbReference type="Pfam" id="PF00651">
    <property type="entry name" value="BTB"/>
    <property type="match status" value="1"/>
</dbReference>
<dbReference type="EMBL" id="CAJOBG010003098">
    <property type="protein sequence ID" value="CAF4045461.1"/>
    <property type="molecule type" value="Genomic_DNA"/>
</dbReference>
<dbReference type="InterPro" id="IPR052407">
    <property type="entry name" value="BTB_POZ_domain_cont_9"/>
</dbReference>
<evidence type="ECO:0000313" key="4">
    <source>
        <dbReference type="EMBL" id="CAF4045461.1"/>
    </source>
</evidence>
<reference evidence="3" key="1">
    <citation type="submission" date="2021-02" db="EMBL/GenBank/DDBJ databases">
        <authorList>
            <person name="Nowell W R."/>
        </authorList>
    </citation>
    <scope>NUCLEOTIDE SEQUENCE</scope>
</reference>
<dbReference type="AlphaFoldDB" id="A0A819GPK7"/>
<dbReference type="PANTHER" id="PTHR46306">
    <property type="entry name" value="BTB/POZ DOMAIN-CONTAINING PROTEIN 9"/>
    <property type="match status" value="1"/>
</dbReference>
<dbReference type="GO" id="GO:0050804">
    <property type="term" value="P:modulation of chemical synaptic transmission"/>
    <property type="evidence" value="ECO:0007669"/>
    <property type="project" value="TreeGrafter"/>
</dbReference>
<dbReference type="Proteomes" id="UP000663842">
    <property type="component" value="Unassembled WGS sequence"/>
</dbReference>
<feature type="compositionally biased region" description="Low complexity" evidence="1">
    <location>
        <begin position="27"/>
        <end position="47"/>
    </location>
</feature>
<sequence>MLRRRPTVRRPEIIMSTWQQHALSNTAHNNSNQSINNHNVNHRSSSVETSDSLGDINHTSSLSGDFGNLFNQSDYSDIELIVESERFYAHRIILAARSDYFRALLFGGLRESQNDNRTIEIKECKSAAFKILLEYIYTAQINLLKEKEEILLDLLGLVHQYGFQQLENSLSSYLKSILSLKNVCTIYDTACLFNLKNLKQHSAQFIDNNADEIIKTNEFVSLSSVS</sequence>
<dbReference type="InterPro" id="IPR000210">
    <property type="entry name" value="BTB/POZ_dom"/>
</dbReference>
<name>A0A819GPK7_9BILA</name>
<evidence type="ECO:0000313" key="5">
    <source>
        <dbReference type="Proteomes" id="UP000663842"/>
    </source>
</evidence>